<comment type="caution">
    <text evidence="1">The sequence shown here is derived from an EMBL/GenBank/DDBJ whole genome shotgun (WGS) entry which is preliminary data.</text>
</comment>
<sequence>MSADAPQYQHFIPQFILKNFDHPFSCPQAPHEWLKMQEAPSRKRKIPRRPGQAYKIEELSVQRVCGLVDMYTDQSPNAQTPRELEGEFSRLEGKTSIVIRKIIGAHQRGEGKVKLTMTQQIVLRKFVYLLNQRGSGFFKTHNSDRIDGYEKNDRHLLKEFMDRNGIPRPLDAWLQGFLSSIIDLDMRITADWQQTLK</sequence>
<reference evidence="1" key="1">
    <citation type="submission" date="2019-05" db="EMBL/GenBank/DDBJ databases">
        <authorList>
            <person name="Piombo E."/>
        </authorList>
    </citation>
    <scope>NUCLEOTIDE SEQUENCE</scope>
    <source>
        <strain evidence="1">C2S</strain>
    </source>
</reference>
<proteinExistence type="predicted"/>
<evidence type="ECO:0000313" key="1">
    <source>
        <dbReference type="EMBL" id="VTT76976.1"/>
    </source>
</evidence>
<dbReference type="Pfam" id="PF14022">
    <property type="entry name" value="DUF4238"/>
    <property type="match status" value="1"/>
</dbReference>
<protein>
    <submittedName>
        <fullName evidence="1">Uncharacterized protein</fullName>
    </submittedName>
</protein>
<gene>
    <name evidence="1" type="ORF">C2S_2080</name>
</gene>
<dbReference type="EMBL" id="CABFJX010000385">
    <property type="protein sequence ID" value="VTT76976.1"/>
    <property type="molecule type" value="Genomic_DNA"/>
</dbReference>
<evidence type="ECO:0000313" key="2">
    <source>
        <dbReference type="Proteomes" id="UP000760494"/>
    </source>
</evidence>
<dbReference type="AlphaFoldDB" id="A0A2H3SSU3"/>
<name>A0A2H3SSU3_FUSFU</name>
<accession>A0A2H3SSU3</accession>
<dbReference type="OrthoDB" id="5340163at2759"/>
<organism evidence="1 2">
    <name type="scientific">Fusarium fujikuroi</name>
    <name type="common">Bakanae and foot rot disease fungus</name>
    <name type="synonym">Gibberella fujikuroi</name>
    <dbReference type="NCBI Taxonomy" id="5127"/>
    <lineage>
        <taxon>Eukaryota</taxon>
        <taxon>Fungi</taxon>
        <taxon>Dikarya</taxon>
        <taxon>Ascomycota</taxon>
        <taxon>Pezizomycotina</taxon>
        <taxon>Sordariomycetes</taxon>
        <taxon>Hypocreomycetidae</taxon>
        <taxon>Hypocreales</taxon>
        <taxon>Nectriaceae</taxon>
        <taxon>Fusarium</taxon>
        <taxon>Fusarium fujikuroi species complex</taxon>
    </lineage>
</organism>
<dbReference type="Proteomes" id="UP000760494">
    <property type="component" value="Unassembled WGS sequence"/>
</dbReference>
<dbReference type="InterPro" id="IPR025332">
    <property type="entry name" value="DUF4238"/>
</dbReference>